<keyword evidence="5" id="KW-0472">Membrane</keyword>
<dbReference type="SUPFAM" id="SSF46626">
    <property type="entry name" value="Cytochrome c"/>
    <property type="match status" value="2"/>
</dbReference>
<evidence type="ECO:0000256" key="3">
    <source>
        <dbReference type="ARBA" id="ARBA00023004"/>
    </source>
</evidence>
<dbReference type="InterPro" id="IPR036909">
    <property type="entry name" value="Cyt_c-like_dom_sf"/>
</dbReference>
<keyword evidence="8" id="KW-1185">Reference proteome</keyword>
<evidence type="ECO:0000313" key="7">
    <source>
        <dbReference type="EMBL" id="ATX75271.1"/>
    </source>
</evidence>
<sequence length="307" mass="32957">MACRSPMPPQEHPMSRRLKWFIAFDLIVIGILLIVYFAPLGEQRPAISTAGDALLGQELLHSAGCIACHSQEGGPAMAGGPRLDTPFGDFYAPNISSSLSHGIGAWSLVEFEAALRQGVSPAGLPYYPAFPFASYRSLTDADVVHLYQALLATEPVDQASEPHRLAFPFNIRLGLKPWRWLFATTRSLEIDQGSELGRGRYLVDAVGHCGECHNPRNSLGAFIPPYLGGNSLIPGGVGAPPIHGAALLARDWTADDISYFLADGLLPDGDVVGGSMVEVIEMGTSHLNQTDRDAIAAYLLSLVPRGR</sequence>
<dbReference type="AlphaFoldDB" id="A0A2K8KMW8"/>
<dbReference type="KEGG" id="rfo:REIFOR_00093"/>
<keyword evidence="3 4" id="KW-0408">Iron</keyword>
<gene>
    <name evidence="7" type="ORF">REIFOR_00093</name>
</gene>
<dbReference type="GO" id="GO:0020037">
    <property type="term" value="F:heme binding"/>
    <property type="evidence" value="ECO:0007669"/>
    <property type="project" value="InterPro"/>
</dbReference>
<evidence type="ECO:0000256" key="1">
    <source>
        <dbReference type="ARBA" id="ARBA00022617"/>
    </source>
</evidence>
<dbReference type="GO" id="GO:0046872">
    <property type="term" value="F:metal ion binding"/>
    <property type="evidence" value="ECO:0007669"/>
    <property type="project" value="UniProtKB-KW"/>
</dbReference>
<keyword evidence="1 4" id="KW-0349">Heme</keyword>
<keyword evidence="5" id="KW-1133">Transmembrane helix</keyword>
<protein>
    <submittedName>
        <fullName evidence="7">Putative diheme cytochrome c-553</fullName>
    </submittedName>
</protein>
<evidence type="ECO:0000313" key="8">
    <source>
        <dbReference type="Proteomes" id="UP000229757"/>
    </source>
</evidence>
<dbReference type="PROSITE" id="PS51007">
    <property type="entry name" value="CYTC"/>
    <property type="match status" value="1"/>
</dbReference>
<reference evidence="7 8" key="1">
    <citation type="journal article" date="2017" name="Environ. Microbiol.">
        <title>Genomic and physiological analyses of 'Reinekea forsetii' reveal a versatile opportunistic lifestyle during spring algae blooms.</title>
        <authorList>
            <person name="Avci B."/>
            <person name="Hahnke R.L."/>
            <person name="Chafee M."/>
            <person name="Fischer T."/>
            <person name="Gruber-Vodicka H."/>
            <person name="Tegetmeyer H.E."/>
            <person name="Harder J."/>
            <person name="Fuchs B.M."/>
            <person name="Amann R.I."/>
            <person name="Teeling H."/>
        </authorList>
    </citation>
    <scope>NUCLEOTIDE SEQUENCE [LARGE SCALE GENOMIC DNA]</scope>
    <source>
        <strain evidence="7 8">Hel1_31_D35</strain>
    </source>
</reference>
<dbReference type="InterPro" id="IPR009056">
    <property type="entry name" value="Cyt_c-like_dom"/>
</dbReference>
<dbReference type="Proteomes" id="UP000229757">
    <property type="component" value="Chromosome"/>
</dbReference>
<dbReference type="EMBL" id="CP011797">
    <property type="protein sequence ID" value="ATX75271.1"/>
    <property type="molecule type" value="Genomic_DNA"/>
</dbReference>
<dbReference type="InterPro" id="IPR051459">
    <property type="entry name" value="Cytochrome_c-type_DH"/>
</dbReference>
<dbReference type="GO" id="GO:0009055">
    <property type="term" value="F:electron transfer activity"/>
    <property type="evidence" value="ECO:0007669"/>
    <property type="project" value="InterPro"/>
</dbReference>
<organism evidence="7 8">
    <name type="scientific">Reinekea forsetii</name>
    <dbReference type="NCBI Taxonomy" id="1336806"/>
    <lineage>
        <taxon>Bacteria</taxon>
        <taxon>Pseudomonadati</taxon>
        <taxon>Pseudomonadota</taxon>
        <taxon>Gammaproteobacteria</taxon>
        <taxon>Oceanospirillales</taxon>
        <taxon>Saccharospirillaceae</taxon>
        <taxon>Reinekea</taxon>
    </lineage>
</organism>
<evidence type="ECO:0000259" key="6">
    <source>
        <dbReference type="PROSITE" id="PS51007"/>
    </source>
</evidence>
<feature type="domain" description="Cytochrome c" evidence="6">
    <location>
        <begin position="51"/>
        <end position="303"/>
    </location>
</feature>
<dbReference type="PANTHER" id="PTHR35008">
    <property type="entry name" value="BLL4482 PROTEIN-RELATED"/>
    <property type="match status" value="1"/>
</dbReference>
<dbReference type="PANTHER" id="PTHR35008:SF8">
    <property type="entry name" value="ALCOHOL DEHYDROGENASE CYTOCHROME C SUBUNIT"/>
    <property type="match status" value="1"/>
</dbReference>
<proteinExistence type="predicted"/>
<evidence type="ECO:0000256" key="5">
    <source>
        <dbReference type="SAM" id="Phobius"/>
    </source>
</evidence>
<keyword evidence="2 4" id="KW-0479">Metal-binding</keyword>
<name>A0A2K8KMW8_9GAMM</name>
<dbReference type="Gene3D" id="1.10.760.10">
    <property type="entry name" value="Cytochrome c-like domain"/>
    <property type="match status" value="1"/>
</dbReference>
<evidence type="ECO:0000256" key="2">
    <source>
        <dbReference type="ARBA" id="ARBA00022723"/>
    </source>
</evidence>
<evidence type="ECO:0000256" key="4">
    <source>
        <dbReference type="PROSITE-ProRule" id="PRU00433"/>
    </source>
</evidence>
<keyword evidence="5" id="KW-0812">Transmembrane</keyword>
<feature type="transmembrane region" description="Helical" evidence="5">
    <location>
        <begin position="20"/>
        <end position="38"/>
    </location>
</feature>
<accession>A0A2K8KMW8</accession>